<proteinExistence type="predicted"/>
<protein>
    <submittedName>
        <fullName evidence="1">Uncharacterized protein</fullName>
    </submittedName>
</protein>
<feature type="non-terminal residue" evidence="1">
    <location>
        <position position="1"/>
    </location>
</feature>
<gene>
    <name evidence="1" type="ORF">METZ01_LOCUS249293</name>
</gene>
<dbReference type="AlphaFoldDB" id="A0A382IB27"/>
<sequence>VIKPALDIRPGKRHRLTLCLQRSMQIPSGIVAGTARKLIVAQVIPHP</sequence>
<evidence type="ECO:0000313" key="1">
    <source>
        <dbReference type="EMBL" id="SVB96439.1"/>
    </source>
</evidence>
<reference evidence="1" key="1">
    <citation type="submission" date="2018-05" db="EMBL/GenBank/DDBJ databases">
        <authorList>
            <person name="Lanie J.A."/>
            <person name="Ng W.-L."/>
            <person name="Kazmierczak K.M."/>
            <person name="Andrzejewski T.M."/>
            <person name="Davidsen T.M."/>
            <person name="Wayne K.J."/>
            <person name="Tettelin H."/>
            <person name="Glass J.I."/>
            <person name="Rusch D."/>
            <person name="Podicherti R."/>
            <person name="Tsui H.-C.T."/>
            <person name="Winkler M.E."/>
        </authorList>
    </citation>
    <scope>NUCLEOTIDE SEQUENCE</scope>
</reference>
<organism evidence="1">
    <name type="scientific">marine metagenome</name>
    <dbReference type="NCBI Taxonomy" id="408172"/>
    <lineage>
        <taxon>unclassified sequences</taxon>
        <taxon>metagenomes</taxon>
        <taxon>ecological metagenomes</taxon>
    </lineage>
</organism>
<name>A0A382IB27_9ZZZZ</name>
<dbReference type="EMBL" id="UINC01066093">
    <property type="protein sequence ID" value="SVB96439.1"/>
    <property type="molecule type" value="Genomic_DNA"/>
</dbReference>
<accession>A0A382IB27</accession>